<evidence type="ECO:0000256" key="1">
    <source>
        <dbReference type="SAM" id="SignalP"/>
    </source>
</evidence>
<keyword evidence="1" id="KW-0732">Signal</keyword>
<sequence>MKFPTLSTILALAATTFATAISNPAPLSDLALRDAPPDIIYTIPTAELSTLNTQPTGISGTLRLNFINSNTIESWYSVTDTEDDSHPAYMTTVVYDGGDDVLRCDNKLGHDHTNVCNWQRYYRSRRISHVAPKWCVHIQGGQDQCVTGPRFRNPRS</sequence>
<name>A0A9P4P8L0_9PLEO</name>
<comment type="caution">
    <text evidence="2">The sequence shown here is derived from an EMBL/GenBank/DDBJ whole genome shotgun (WGS) entry which is preliminary data.</text>
</comment>
<gene>
    <name evidence="2" type="ORF">P171DRAFT_437001</name>
</gene>
<protein>
    <recommendedName>
        <fullName evidence="4">AA1-like domain-containing protein</fullName>
    </recommendedName>
</protein>
<proteinExistence type="predicted"/>
<feature type="chain" id="PRO_5040160107" description="AA1-like domain-containing protein" evidence="1">
    <location>
        <begin position="21"/>
        <end position="156"/>
    </location>
</feature>
<evidence type="ECO:0008006" key="4">
    <source>
        <dbReference type="Google" id="ProtNLM"/>
    </source>
</evidence>
<accession>A0A9P4P8L0</accession>
<dbReference type="AlphaFoldDB" id="A0A9P4P8L0"/>
<keyword evidence="3" id="KW-1185">Reference proteome</keyword>
<dbReference type="Proteomes" id="UP000799764">
    <property type="component" value="Unassembled WGS sequence"/>
</dbReference>
<dbReference type="OrthoDB" id="3775700at2759"/>
<feature type="signal peptide" evidence="1">
    <location>
        <begin position="1"/>
        <end position="20"/>
    </location>
</feature>
<organism evidence="2 3">
    <name type="scientific">Karstenula rhodostoma CBS 690.94</name>
    <dbReference type="NCBI Taxonomy" id="1392251"/>
    <lineage>
        <taxon>Eukaryota</taxon>
        <taxon>Fungi</taxon>
        <taxon>Dikarya</taxon>
        <taxon>Ascomycota</taxon>
        <taxon>Pezizomycotina</taxon>
        <taxon>Dothideomycetes</taxon>
        <taxon>Pleosporomycetidae</taxon>
        <taxon>Pleosporales</taxon>
        <taxon>Massarineae</taxon>
        <taxon>Didymosphaeriaceae</taxon>
        <taxon>Karstenula</taxon>
    </lineage>
</organism>
<evidence type="ECO:0000313" key="2">
    <source>
        <dbReference type="EMBL" id="KAF2438539.1"/>
    </source>
</evidence>
<evidence type="ECO:0000313" key="3">
    <source>
        <dbReference type="Proteomes" id="UP000799764"/>
    </source>
</evidence>
<reference evidence="2" key="1">
    <citation type="journal article" date="2020" name="Stud. Mycol.">
        <title>101 Dothideomycetes genomes: a test case for predicting lifestyles and emergence of pathogens.</title>
        <authorList>
            <person name="Haridas S."/>
            <person name="Albert R."/>
            <person name="Binder M."/>
            <person name="Bloem J."/>
            <person name="Labutti K."/>
            <person name="Salamov A."/>
            <person name="Andreopoulos B."/>
            <person name="Baker S."/>
            <person name="Barry K."/>
            <person name="Bills G."/>
            <person name="Bluhm B."/>
            <person name="Cannon C."/>
            <person name="Castanera R."/>
            <person name="Culley D."/>
            <person name="Daum C."/>
            <person name="Ezra D."/>
            <person name="Gonzalez J."/>
            <person name="Henrissat B."/>
            <person name="Kuo A."/>
            <person name="Liang C."/>
            <person name="Lipzen A."/>
            <person name="Lutzoni F."/>
            <person name="Magnuson J."/>
            <person name="Mondo S."/>
            <person name="Nolan M."/>
            <person name="Ohm R."/>
            <person name="Pangilinan J."/>
            <person name="Park H.-J."/>
            <person name="Ramirez L."/>
            <person name="Alfaro M."/>
            <person name="Sun H."/>
            <person name="Tritt A."/>
            <person name="Yoshinaga Y."/>
            <person name="Zwiers L.-H."/>
            <person name="Turgeon B."/>
            <person name="Goodwin S."/>
            <person name="Spatafora J."/>
            <person name="Crous P."/>
            <person name="Grigoriev I."/>
        </authorList>
    </citation>
    <scope>NUCLEOTIDE SEQUENCE</scope>
    <source>
        <strain evidence="2">CBS 690.94</strain>
    </source>
</reference>
<dbReference type="EMBL" id="MU001512">
    <property type="protein sequence ID" value="KAF2438539.1"/>
    <property type="molecule type" value="Genomic_DNA"/>
</dbReference>